<evidence type="ECO:0000313" key="1">
    <source>
        <dbReference type="EMBL" id="KAF2743600.1"/>
    </source>
</evidence>
<dbReference type="Proteomes" id="UP000799440">
    <property type="component" value="Unassembled WGS sequence"/>
</dbReference>
<protein>
    <submittedName>
        <fullName evidence="1">Uncharacterized protein</fullName>
    </submittedName>
</protein>
<gene>
    <name evidence="1" type="ORF">M011DRAFT_480545</name>
</gene>
<organism evidence="1 2">
    <name type="scientific">Sporormia fimetaria CBS 119925</name>
    <dbReference type="NCBI Taxonomy" id="1340428"/>
    <lineage>
        <taxon>Eukaryota</taxon>
        <taxon>Fungi</taxon>
        <taxon>Dikarya</taxon>
        <taxon>Ascomycota</taxon>
        <taxon>Pezizomycotina</taxon>
        <taxon>Dothideomycetes</taxon>
        <taxon>Pleosporomycetidae</taxon>
        <taxon>Pleosporales</taxon>
        <taxon>Sporormiaceae</taxon>
        <taxon>Sporormia</taxon>
    </lineage>
</organism>
<dbReference type="EMBL" id="MU006595">
    <property type="protein sequence ID" value="KAF2743600.1"/>
    <property type="molecule type" value="Genomic_DNA"/>
</dbReference>
<reference evidence="1" key="1">
    <citation type="journal article" date="2020" name="Stud. Mycol.">
        <title>101 Dothideomycetes genomes: a test case for predicting lifestyles and emergence of pathogens.</title>
        <authorList>
            <person name="Haridas S."/>
            <person name="Albert R."/>
            <person name="Binder M."/>
            <person name="Bloem J."/>
            <person name="Labutti K."/>
            <person name="Salamov A."/>
            <person name="Andreopoulos B."/>
            <person name="Baker S."/>
            <person name="Barry K."/>
            <person name="Bills G."/>
            <person name="Bluhm B."/>
            <person name="Cannon C."/>
            <person name="Castanera R."/>
            <person name="Culley D."/>
            <person name="Daum C."/>
            <person name="Ezra D."/>
            <person name="Gonzalez J."/>
            <person name="Henrissat B."/>
            <person name="Kuo A."/>
            <person name="Liang C."/>
            <person name="Lipzen A."/>
            <person name="Lutzoni F."/>
            <person name="Magnuson J."/>
            <person name="Mondo S."/>
            <person name="Nolan M."/>
            <person name="Ohm R."/>
            <person name="Pangilinan J."/>
            <person name="Park H.-J."/>
            <person name="Ramirez L."/>
            <person name="Alfaro M."/>
            <person name="Sun H."/>
            <person name="Tritt A."/>
            <person name="Yoshinaga Y."/>
            <person name="Zwiers L.-H."/>
            <person name="Turgeon B."/>
            <person name="Goodwin S."/>
            <person name="Spatafora J."/>
            <person name="Crous P."/>
            <person name="Grigoriev I."/>
        </authorList>
    </citation>
    <scope>NUCLEOTIDE SEQUENCE</scope>
    <source>
        <strain evidence="1">CBS 119925</strain>
    </source>
</reference>
<dbReference type="AlphaFoldDB" id="A0A6A6V1W5"/>
<name>A0A6A6V1W5_9PLEO</name>
<proteinExistence type="predicted"/>
<accession>A0A6A6V1W5</accession>
<evidence type="ECO:0000313" key="2">
    <source>
        <dbReference type="Proteomes" id="UP000799440"/>
    </source>
</evidence>
<sequence length="155" mass="17544">MAYTAGGGRCLTAPRGAQGWARAVVYDVKITSRSKTHSVMEQTMNLKILQKKEEVNKPWYELDKDDMHPVVVSFEPRFGQRSMPDTNQIRAKKQELHLLARISEGVYENLTLRFDVELAGQKKNWGQSIHQGRARIAMCTLGEEVNVMGVRGQQA</sequence>
<keyword evidence="2" id="KW-1185">Reference proteome</keyword>